<dbReference type="SMART" id="SM00028">
    <property type="entry name" value="TPR"/>
    <property type="match status" value="5"/>
</dbReference>
<keyword evidence="2" id="KW-0802">TPR repeat</keyword>
<evidence type="ECO:0000313" key="5">
    <source>
        <dbReference type="Proteomes" id="UP001168972"/>
    </source>
</evidence>
<dbReference type="AlphaFoldDB" id="A0AA39F5Y9"/>
<evidence type="ECO:0000256" key="2">
    <source>
        <dbReference type="ARBA" id="ARBA00022803"/>
    </source>
</evidence>
<dbReference type="InterPro" id="IPR019734">
    <property type="entry name" value="TPR_rpt"/>
</dbReference>
<dbReference type="EMBL" id="JAQQBR010001833">
    <property type="protein sequence ID" value="KAK0163578.1"/>
    <property type="molecule type" value="Genomic_DNA"/>
</dbReference>
<dbReference type="SUPFAM" id="SSF48452">
    <property type="entry name" value="TPR-like"/>
    <property type="match status" value="1"/>
</dbReference>
<accession>A0AA39F5Y9</accession>
<comment type="similarity">
    <text evidence="3">Belongs to the TTC27 family.</text>
</comment>
<comment type="caution">
    <text evidence="4">The sequence shown here is derived from an EMBL/GenBank/DDBJ whole genome shotgun (WGS) entry which is preliminary data.</text>
</comment>
<dbReference type="PANTHER" id="PTHR16193:SF0">
    <property type="entry name" value="TETRATRICOPEPTIDE REPEAT PROTEIN 27"/>
    <property type="match status" value="1"/>
</dbReference>
<protein>
    <recommendedName>
        <fullName evidence="6">Tetratricopeptide repeat protein 27</fullName>
    </recommendedName>
</protein>
<dbReference type="PANTHER" id="PTHR16193">
    <property type="entry name" value="TETRATRICOPEPTIDE REPEAT PROTEIN 27"/>
    <property type="match status" value="1"/>
</dbReference>
<gene>
    <name evidence="4" type="ORF">PV327_007246</name>
</gene>
<organism evidence="4 5">
    <name type="scientific">Microctonus hyperodae</name>
    <name type="common">Parasitoid wasp</name>
    <dbReference type="NCBI Taxonomy" id="165561"/>
    <lineage>
        <taxon>Eukaryota</taxon>
        <taxon>Metazoa</taxon>
        <taxon>Ecdysozoa</taxon>
        <taxon>Arthropoda</taxon>
        <taxon>Hexapoda</taxon>
        <taxon>Insecta</taxon>
        <taxon>Pterygota</taxon>
        <taxon>Neoptera</taxon>
        <taxon>Endopterygota</taxon>
        <taxon>Hymenoptera</taxon>
        <taxon>Apocrita</taxon>
        <taxon>Ichneumonoidea</taxon>
        <taxon>Braconidae</taxon>
        <taxon>Euphorinae</taxon>
        <taxon>Microctonus</taxon>
    </lineage>
</organism>
<dbReference type="Proteomes" id="UP001168972">
    <property type="component" value="Unassembled WGS sequence"/>
</dbReference>
<evidence type="ECO:0008006" key="6">
    <source>
        <dbReference type="Google" id="ProtNLM"/>
    </source>
</evidence>
<keyword evidence="1" id="KW-0677">Repeat</keyword>
<evidence type="ECO:0000256" key="3">
    <source>
        <dbReference type="ARBA" id="ARBA00024020"/>
    </source>
</evidence>
<dbReference type="Gene3D" id="1.25.40.10">
    <property type="entry name" value="Tetratricopeptide repeat domain"/>
    <property type="match status" value="1"/>
</dbReference>
<evidence type="ECO:0000256" key="1">
    <source>
        <dbReference type="ARBA" id="ARBA00022737"/>
    </source>
</evidence>
<reference evidence="4" key="1">
    <citation type="journal article" date="2023" name="bioRxiv">
        <title>Scaffold-level genome assemblies of two parasitoid biocontrol wasps reveal the parthenogenesis mechanism and an associated novel virus.</title>
        <authorList>
            <person name="Inwood S."/>
            <person name="Skelly J."/>
            <person name="Guhlin J."/>
            <person name="Harrop T."/>
            <person name="Goldson S."/>
            <person name="Dearden P."/>
        </authorList>
    </citation>
    <scope>NUCLEOTIDE SEQUENCE</scope>
    <source>
        <strain evidence="4">Lincoln</strain>
        <tissue evidence="4">Whole body</tissue>
    </source>
</reference>
<name>A0AA39F5Y9_MICHY</name>
<evidence type="ECO:0000313" key="4">
    <source>
        <dbReference type="EMBL" id="KAK0163578.1"/>
    </source>
</evidence>
<dbReference type="InterPro" id="IPR044244">
    <property type="entry name" value="TTC27/Emw1"/>
</dbReference>
<reference evidence="4" key="2">
    <citation type="submission" date="2023-03" db="EMBL/GenBank/DDBJ databases">
        <authorList>
            <person name="Inwood S.N."/>
            <person name="Skelly J.G."/>
            <person name="Guhlin J."/>
            <person name="Harrop T.W.R."/>
            <person name="Goldson S.G."/>
            <person name="Dearden P.K."/>
        </authorList>
    </citation>
    <scope>NUCLEOTIDE SEQUENCE</scope>
    <source>
        <strain evidence="4">Lincoln</strain>
        <tissue evidence="4">Whole body</tissue>
    </source>
</reference>
<proteinExistence type="inferred from homology"/>
<sequence length="780" mass="91027">MQFPNSFFLDIHQDDSDNNCKKKLDFLADKLKLKNNLRNDSLRQTIAEIMDDETELCEDWMELGSVALNLFIKNNWTGPVAIDDELEWLAQKKEEAYLELNVGVEYNDNIIHLEILYLAKLIFENEKIVSNNESAMWWFVRVNYILQMILDDVSNTILQRCELIIEKINQNTEWYHNAPIYLKVLFHVEAAQFFLLYKRINESEKHLEIAQSMAGLIIELRGAMGKRTKYQIKEKALLYLNIEKEREVDHPVLNCDSLPISVNLNDDVRLEHIEFIENMQQPKLNLLDELIILAKCHHLQVGQPKDNLATEEIIPYLDTIIESTKNWPLKMEALRQRSALEIKDKRSIERALSQSESLIGQYNQSVPSECYRMHTLFASGMKPIWAFKQNLADAMLSLGMIKGALDLYLQLQLWEEVIVCYTILELRHKAAEIIRQEISKKPTVKLWCLLGDSEQNTNHYETAWKLSGEKSSRVQRHWGLYYFSKQQYAESIPHLNLSVELNNIQENVWIRLGFACLQVEDWNLAAKSYRHYCDLEQSSFEAWNNLAKAYIKLGDKLRAYHALHDAIKCNYEKWEVWDNLMVVSIDLGYFSEVIRCYHRILELKGKHVDIQVLEILTKVINDKVSNSECESARKLLHQALELFGRLTALIQTNPHVWRLYAELTILNETDLDYQKAAQYLQRSYRAASTDTKWFQKIDSTKNMLELCESLANAYLKCTHNVSVGVKRSMLGSAKLSLQSVITKVKQEKLEQHSDIIEILMSVENQLKHIVEEFDKVKNTD</sequence>
<dbReference type="InterPro" id="IPR011990">
    <property type="entry name" value="TPR-like_helical_dom_sf"/>
</dbReference>
<keyword evidence="5" id="KW-1185">Reference proteome</keyword>